<dbReference type="PROSITE" id="PS51225">
    <property type="entry name" value="MARVEL"/>
    <property type="match status" value="1"/>
</dbReference>
<evidence type="ECO:0000256" key="6">
    <source>
        <dbReference type="ARBA" id="ARBA00034721"/>
    </source>
</evidence>
<evidence type="ECO:0000256" key="3">
    <source>
        <dbReference type="ARBA" id="ARBA00022989"/>
    </source>
</evidence>
<dbReference type="AlphaFoldDB" id="A0A9L0R175"/>
<evidence type="ECO:0000259" key="11">
    <source>
        <dbReference type="PROSITE" id="PS51225"/>
    </source>
</evidence>
<dbReference type="Ensembl" id="ENSECAT00000115410.1">
    <property type="protein sequence ID" value="ENSECAP00000056183.1"/>
    <property type="gene ID" value="ENSECAG00000054506.1"/>
</dbReference>
<dbReference type="InterPro" id="IPR013295">
    <property type="entry name" value="MAL"/>
</dbReference>
<keyword evidence="13" id="KW-1185">Reference proteome</keyword>
<dbReference type="GO" id="GO:0016020">
    <property type="term" value="C:membrane"/>
    <property type="evidence" value="ECO:0000318"/>
    <property type="project" value="GO_Central"/>
</dbReference>
<accession>A0A9L0R175</accession>
<protein>
    <recommendedName>
        <fullName evidence="7">Myelin and lymphocyte protein</fullName>
    </recommendedName>
</protein>
<evidence type="ECO:0000256" key="2">
    <source>
        <dbReference type="ARBA" id="ARBA00022692"/>
    </source>
</evidence>
<dbReference type="PANTHER" id="PTHR22776:SF12">
    <property type="entry name" value="MYELIN AND LYMPHOCYTE PROTEIN"/>
    <property type="match status" value="1"/>
</dbReference>
<feature type="transmembrane region" description="Helical" evidence="10">
    <location>
        <begin position="79"/>
        <end position="100"/>
    </location>
</feature>
<feature type="region of interest" description="Disordered" evidence="9">
    <location>
        <begin position="149"/>
        <end position="172"/>
    </location>
</feature>
<dbReference type="PANTHER" id="PTHR22776">
    <property type="entry name" value="MARVEL-CONTAINING POTENTIAL LIPID RAFT-ASSOCIATED PROTEIN"/>
    <property type="match status" value="1"/>
</dbReference>
<evidence type="ECO:0000256" key="9">
    <source>
        <dbReference type="SAM" id="MobiDB-lite"/>
    </source>
</evidence>
<dbReference type="GO" id="GO:0019911">
    <property type="term" value="F:structural constituent of myelin sheath"/>
    <property type="evidence" value="ECO:0000318"/>
    <property type="project" value="GO_Central"/>
</dbReference>
<feature type="transmembrane region" description="Helical" evidence="10">
    <location>
        <begin position="48"/>
        <end position="67"/>
    </location>
</feature>
<comment type="subcellular location">
    <subcellularLocation>
        <location evidence="1">Membrane</location>
        <topology evidence="1">Multi-pass membrane protein</topology>
    </subcellularLocation>
</comment>
<reference evidence="12" key="3">
    <citation type="submission" date="2025-09" db="UniProtKB">
        <authorList>
            <consortium name="Ensembl"/>
        </authorList>
    </citation>
    <scope>IDENTIFICATION</scope>
    <source>
        <strain evidence="12">Thoroughbred</strain>
    </source>
</reference>
<evidence type="ECO:0000313" key="12">
    <source>
        <dbReference type="Ensembl" id="ENSECAP00000056183.1"/>
    </source>
</evidence>
<evidence type="ECO:0000313" key="13">
    <source>
        <dbReference type="Proteomes" id="UP000002281"/>
    </source>
</evidence>
<feature type="transmembrane region" description="Helical" evidence="10">
    <location>
        <begin position="21"/>
        <end position="42"/>
    </location>
</feature>
<dbReference type="InterPro" id="IPR008253">
    <property type="entry name" value="Marvel"/>
</dbReference>
<organism evidence="12 13">
    <name type="scientific">Equus caballus</name>
    <name type="common">Horse</name>
    <dbReference type="NCBI Taxonomy" id="9796"/>
    <lineage>
        <taxon>Eukaryota</taxon>
        <taxon>Metazoa</taxon>
        <taxon>Chordata</taxon>
        <taxon>Craniata</taxon>
        <taxon>Vertebrata</taxon>
        <taxon>Euteleostomi</taxon>
        <taxon>Mammalia</taxon>
        <taxon>Eutheria</taxon>
        <taxon>Laurasiatheria</taxon>
        <taxon>Perissodactyla</taxon>
        <taxon>Equidae</taxon>
        <taxon>Equus</taxon>
    </lineage>
</organism>
<evidence type="ECO:0000256" key="5">
    <source>
        <dbReference type="ARBA" id="ARBA00023288"/>
    </source>
</evidence>
<dbReference type="Proteomes" id="UP000002281">
    <property type="component" value="Chromosome 15"/>
</dbReference>
<dbReference type="Pfam" id="PF01284">
    <property type="entry name" value="MARVEL"/>
    <property type="match status" value="1"/>
</dbReference>
<keyword evidence="3 10" id="KW-1133">Transmembrane helix</keyword>
<keyword evidence="2 8" id="KW-0812">Transmembrane</keyword>
<reference evidence="12" key="2">
    <citation type="submission" date="2025-08" db="UniProtKB">
        <authorList>
            <consortium name="Ensembl"/>
        </authorList>
    </citation>
    <scope>IDENTIFICATION</scope>
    <source>
        <strain evidence="12">Thoroughbred</strain>
    </source>
</reference>
<comment type="similarity">
    <text evidence="6">Belongs to the MAL family.</text>
</comment>
<evidence type="ECO:0000256" key="8">
    <source>
        <dbReference type="PROSITE-ProRule" id="PRU00581"/>
    </source>
</evidence>
<evidence type="ECO:0000256" key="7">
    <source>
        <dbReference type="ARBA" id="ARBA00039981"/>
    </source>
</evidence>
<sequence>MSDSPQSSGIKALITCPALHFISELVFGCLVCILVALSLASIPLVQGWVMFVSVSSFIGTTVLFFMYMCGAHVPATLDAVYHCIAFLFYLSASVLEAFAAISKQSNFTYEQYIESAFAMMFLCLNTLLYMCHAMMSGSTCLFSATASAATRPSSPSAGSLASKTCTPRSRGS</sequence>
<evidence type="ECO:0000256" key="10">
    <source>
        <dbReference type="SAM" id="Phobius"/>
    </source>
</evidence>
<feature type="transmembrane region" description="Helical" evidence="10">
    <location>
        <begin position="112"/>
        <end position="131"/>
    </location>
</feature>
<evidence type="ECO:0000256" key="4">
    <source>
        <dbReference type="ARBA" id="ARBA00023136"/>
    </source>
</evidence>
<proteinExistence type="inferred from homology"/>
<feature type="domain" description="MARVEL" evidence="11">
    <location>
        <begin position="12"/>
        <end position="141"/>
    </location>
</feature>
<keyword evidence="5" id="KW-0449">Lipoprotein</keyword>
<dbReference type="GeneTree" id="ENSGT00940000154987"/>
<dbReference type="PRINTS" id="PR01884">
    <property type="entry name" value="MALPROTEIN"/>
</dbReference>
<name>A0A9L0R175_HORSE</name>
<dbReference type="GO" id="GO:0042552">
    <property type="term" value="P:myelination"/>
    <property type="evidence" value="ECO:0000318"/>
    <property type="project" value="GO_Central"/>
</dbReference>
<evidence type="ECO:0000256" key="1">
    <source>
        <dbReference type="ARBA" id="ARBA00004141"/>
    </source>
</evidence>
<feature type="compositionally biased region" description="Polar residues" evidence="9">
    <location>
        <begin position="159"/>
        <end position="172"/>
    </location>
</feature>
<reference evidence="12 13" key="1">
    <citation type="journal article" date="2009" name="Science">
        <title>Genome sequence, comparative analysis, and population genetics of the domestic horse.</title>
        <authorList>
            <consortium name="Broad Institute Genome Sequencing Platform"/>
            <consortium name="Broad Institute Whole Genome Assembly Team"/>
            <person name="Wade C.M."/>
            <person name="Giulotto E."/>
            <person name="Sigurdsson S."/>
            <person name="Zoli M."/>
            <person name="Gnerre S."/>
            <person name="Imsland F."/>
            <person name="Lear T.L."/>
            <person name="Adelson D.L."/>
            <person name="Bailey E."/>
            <person name="Bellone R.R."/>
            <person name="Bloecker H."/>
            <person name="Distl O."/>
            <person name="Edgar R.C."/>
            <person name="Garber M."/>
            <person name="Leeb T."/>
            <person name="Mauceli E."/>
            <person name="MacLeod J.N."/>
            <person name="Penedo M.C.T."/>
            <person name="Raison J.M."/>
            <person name="Sharpe T."/>
            <person name="Vogel J."/>
            <person name="Andersson L."/>
            <person name="Antczak D.F."/>
            <person name="Biagi T."/>
            <person name="Binns M.M."/>
            <person name="Chowdhary B.P."/>
            <person name="Coleman S.J."/>
            <person name="Della Valle G."/>
            <person name="Fryc S."/>
            <person name="Guerin G."/>
            <person name="Hasegawa T."/>
            <person name="Hill E.W."/>
            <person name="Jurka J."/>
            <person name="Kiialainen A."/>
            <person name="Lindgren G."/>
            <person name="Liu J."/>
            <person name="Magnani E."/>
            <person name="Mickelson J.R."/>
            <person name="Murray J."/>
            <person name="Nergadze S.G."/>
            <person name="Onofrio R."/>
            <person name="Pedroni S."/>
            <person name="Piras M.F."/>
            <person name="Raudsepp T."/>
            <person name="Rocchi M."/>
            <person name="Roeed K.H."/>
            <person name="Ryder O.A."/>
            <person name="Searle S."/>
            <person name="Skow L."/>
            <person name="Swinburne J.E."/>
            <person name="Syvaenen A.C."/>
            <person name="Tozaki T."/>
            <person name="Valberg S.J."/>
            <person name="Vaudin M."/>
            <person name="White J.R."/>
            <person name="Zody M.C."/>
            <person name="Lander E.S."/>
            <person name="Lindblad-Toh K."/>
        </authorList>
    </citation>
    <scope>NUCLEOTIDE SEQUENCE [LARGE SCALE GENOMIC DNA]</scope>
    <source>
        <strain evidence="12 13">Thoroughbred</strain>
    </source>
</reference>
<keyword evidence="4 8" id="KW-0472">Membrane</keyword>
<dbReference type="InterPro" id="IPR050578">
    <property type="entry name" value="MARVEL-CKLF_proteins"/>
</dbReference>